<evidence type="ECO:0000313" key="1">
    <source>
        <dbReference type="EMBL" id="KGF87724.1"/>
    </source>
</evidence>
<name>A0A0A1ZHN0_PROMR</name>
<sequence>MENKVKRIGYLPRKRVLEIIDEISKSESISRSKVVGILVEEALDARGIANFGFGNISKSNTYKSGIYNEAQNKNMHLKDAEDEFVDDSGYTVSSHKTLDRSISSADIELANKINILKESGLI</sequence>
<dbReference type="OrthoDB" id="540564at2"/>
<dbReference type="STRING" id="59925.EU91_0756"/>
<organism evidence="1 2">
    <name type="scientific">Prochlorococcus marinus str. GP2</name>
    <dbReference type="NCBI Taxonomy" id="59925"/>
    <lineage>
        <taxon>Bacteria</taxon>
        <taxon>Bacillati</taxon>
        <taxon>Cyanobacteriota</taxon>
        <taxon>Cyanophyceae</taxon>
        <taxon>Synechococcales</taxon>
        <taxon>Prochlorococcaceae</taxon>
        <taxon>Prochlorococcus</taxon>
    </lineage>
</organism>
<dbReference type="AlphaFoldDB" id="A0A0A1ZHN0"/>
<accession>A0A0A1ZHN0</accession>
<proteinExistence type="predicted"/>
<comment type="caution">
    <text evidence="1">The sequence shown here is derived from an EMBL/GenBank/DDBJ whole genome shotgun (WGS) entry which is preliminary data.</text>
</comment>
<dbReference type="eggNOG" id="ENOG503091A">
    <property type="taxonomic scope" value="Bacteria"/>
</dbReference>
<gene>
    <name evidence="1" type="ORF">EU91_0756</name>
</gene>
<dbReference type="EMBL" id="JNAH01000004">
    <property type="protein sequence ID" value="KGF87724.1"/>
    <property type="molecule type" value="Genomic_DNA"/>
</dbReference>
<dbReference type="Proteomes" id="UP000030598">
    <property type="component" value="Unassembled WGS sequence"/>
</dbReference>
<evidence type="ECO:0000313" key="2">
    <source>
        <dbReference type="Proteomes" id="UP000030598"/>
    </source>
</evidence>
<protein>
    <submittedName>
        <fullName evidence="1">Putative Helix-turn-helix protein</fullName>
    </submittedName>
</protein>
<reference evidence="2" key="1">
    <citation type="journal article" date="2014" name="Sci. Data">
        <title>Genomes of diverse isolates of the marine cyanobacterium Prochlorococcus.</title>
        <authorList>
            <person name="Biller S."/>
            <person name="Berube P."/>
            <person name="Thompson J."/>
            <person name="Kelly L."/>
            <person name="Roggensack S."/>
            <person name="Awad L."/>
            <person name="Roache-Johnson K."/>
            <person name="Ding H."/>
            <person name="Giovannoni S.J."/>
            <person name="Moore L.R."/>
            <person name="Chisholm S.W."/>
        </authorList>
    </citation>
    <scope>NUCLEOTIDE SEQUENCE [LARGE SCALE GENOMIC DNA]</scope>
    <source>
        <strain evidence="2">GP2</strain>
    </source>
</reference>
<dbReference type="RefSeq" id="WP_032524273.1">
    <property type="nucleotide sequence ID" value="NZ_CP138934.1"/>
</dbReference>